<feature type="transmembrane region" description="Helical" evidence="2">
    <location>
        <begin position="911"/>
        <end position="939"/>
    </location>
</feature>
<feature type="transmembrane region" description="Helical" evidence="2">
    <location>
        <begin position="630"/>
        <end position="656"/>
    </location>
</feature>
<feature type="region of interest" description="Disordered" evidence="1">
    <location>
        <begin position="992"/>
        <end position="1107"/>
    </location>
</feature>
<sequence length="1107" mass="121528">MGGRKPTREDSTFQSGVASDSTPSHYDVPPSASAVQPLSIQSPGGTSSTFEVHITSGPFTTRAGEDESGSFAFHDHTSGVKGGKSNGNIAKSHTDGKPSKIYGNQNHGVKRTGAVAATQGRETTPFSHRGGSDRARTIHTPESNSDDESLTSSGQRRQEQLGLLGKSSRAVTRLWRPFGRVHHIVGDEEEMSRHPSLMHRAPTARVTRFFLWRKWTIIVIILQMYVQVGVDIRNFSIFMQDPYESLCPCRDAVKAREAAEAEATRASRANLATRSALGVATLMAAVRGSPLSAARYAAQAQQYHPDADRRVEVPSWDDMQSTLQQQGVGVNENVGPSLEVWRDVLLQPDGSLLSPEEAYNQAIAHGMLPSEDTAQRLQELYASLQKSEKEEEKQGGRRLQAQAPRPGTPPGREDASYQVQEAPSLPSSNDSGDTTAGTDEFGPIGSDQDLNPKCDICDSVATVARTGMLPACYKYHASPGFNQVVDAGENDAKIGLLAFRTVNSTRPISLIYQCNGTDEGKKSTTCFQDSKLLLKRDCTIGFDASEYVTVEMSAVLARLTYAPSLTMRWADCDPDTHVQTREKVCLSNGKMVALGYCEAAGLEPPVIERECCLGSEDIFDTVYNQDYNNLLIFFDVVALVVSFSRLIATHLALYFIDSHKMSAIFVVWAWAVPFLGAFIKYSYPLNGFVSESGRDGAIEFMASLTGSEYVNNKGLTQAMAEAMSRSGGYDPILLYLMNLVDALRSYAVYGQAFVVVTIEFYYRFLYALMVLGELGPLAISVLPGFRSAAVVLKTLLPESATLGWLVSVGPMVYMPFLACALIMFIQVFSDYWFTLSSLSYSLSNLVMIVFFWRNSGIYIDPVSFRKQLIRQDMIRNVLLAASFAFAMVFMVESSRRESQGAGSTMRTIGPAGFLSFVVRCVLNFQLASVFSADVVLYLLRRLQRQARQDRSSNMEYERALKEFWVLDELKDLELEMRGDSIDISASASAAVAELDRQGRQDKPGQEKKRRPGREGEKVSSGEEEETEPTTPLNGWVAAVVEMDGGGERGAKEREKGKAEKRKPSIRPSSVHFSSSSPNGLGTYSDCSSPESPEKLETGTTPLRGKRA</sequence>
<protein>
    <submittedName>
        <fullName evidence="3">Uncharacterized protein</fullName>
    </submittedName>
</protein>
<feature type="transmembrane region" description="Helical" evidence="2">
    <location>
        <begin position="663"/>
        <end position="683"/>
    </location>
</feature>
<feature type="transmembrane region" description="Helical" evidence="2">
    <location>
        <begin position="831"/>
        <end position="852"/>
    </location>
</feature>
<reference evidence="3 4" key="1">
    <citation type="submission" date="2019-01" db="EMBL/GenBank/DDBJ databases">
        <title>Nuclear Genome Assembly of the Microalgal Biofuel strain Nannochloropsis salina CCMP1776.</title>
        <authorList>
            <person name="Hovde B."/>
        </authorList>
    </citation>
    <scope>NUCLEOTIDE SEQUENCE [LARGE SCALE GENOMIC DNA]</scope>
    <source>
        <strain evidence="3 4">CCMP1776</strain>
    </source>
</reference>
<evidence type="ECO:0000313" key="3">
    <source>
        <dbReference type="EMBL" id="TFJ83416.1"/>
    </source>
</evidence>
<keyword evidence="2" id="KW-0472">Membrane</keyword>
<feature type="compositionally biased region" description="Polar residues" evidence="1">
    <location>
        <begin position="12"/>
        <end position="24"/>
    </location>
</feature>
<feature type="transmembrane region" description="Helical" evidence="2">
    <location>
        <begin position="873"/>
        <end position="891"/>
    </location>
</feature>
<accession>A0A4D9CWU8</accession>
<feature type="compositionally biased region" description="Low complexity" evidence="1">
    <location>
        <begin position="1065"/>
        <end position="1077"/>
    </location>
</feature>
<feature type="transmembrane region" description="Helical" evidence="2">
    <location>
        <begin position="760"/>
        <end position="782"/>
    </location>
</feature>
<dbReference type="AlphaFoldDB" id="A0A4D9CWU8"/>
<dbReference type="OrthoDB" id="10297757at2759"/>
<feature type="transmembrane region" description="Helical" evidence="2">
    <location>
        <begin position="802"/>
        <end position="825"/>
    </location>
</feature>
<comment type="caution">
    <text evidence="3">The sequence shown here is derived from an EMBL/GenBank/DDBJ whole genome shotgun (WGS) entry which is preliminary data.</text>
</comment>
<feature type="compositionally biased region" description="Basic and acidic residues" evidence="1">
    <location>
        <begin position="1045"/>
        <end position="1057"/>
    </location>
</feature>
<evidence type="ECO:0000256" key="1">
    <source>
        <dbReference type="SAM" id="MobiDB-lite"/>
    </source>
</evidence>
<keyword evidence="2" id="KW-0812">Transmembrane</keyword>
<feature type="region of interest" description="Disordered" evidence="1">
    <location>
        <begin position="1"/>
        <end position="163"/>
    </location>
</feature>
<feature type="region of interest" description="Disordered" evidence="1">
    <location>
        <begin position="386"/>
        <end position="447"/>
    </location>
</feature>
<feature type="compositionally biased region" description="Basic and acidic residues" evidence="1">
    <location>
        <begin position="1"/>
        <end position="11"/>
    </location>
</feature>
<feature type="compositionally biased region" description="Polar residues" evidence="1">
    <location>
        <begin position="1078"/>
        <end position="1090"/>
    </location>
</feature>
<dbReference type="Proteomes" id="UP000355283">
    <property type="component" value="Unassembled WGS sequence"/>
</dbReference>
<feature type="compositionally biased region" description="Polar residues" evidence="1">
    <location>
        <begin position="33"/>
        <end position="50"/>
    </location>
</feature>
<proteinExistence type="predicted"/>
<keyword evidence="4" id="KW-1185">Reference proteome</keyword>
<keyword evidence="2" id="KW-1133">Transmembrane helix</keyword>
<feature type="compositionally biased region" description="Basic and acidic residues" evidence="1">
    <location>
        <begin position="993"/>
        <end position="1020"/>
    </location>
</feature>
<feature type="compositionally biased region" description="Basic and acidic residues" evidence="1">
    <location>
        <begin position="386"/>
        <end position="395"/>
    </location>
</feature>
<evidence type="ECO:0000313" key="4">
    <source>
        <dbReference type="Proteomes" id="UP000355283"/>
    </source>
</evidence>
<organism evidence="3 4">
    <name type="scientific">Nannochloropsis salina CCMP1776</name>
    <dbReference type="NCBI Taxonomy" id="1027361"/>
    <lineage>
        <taxon>Eukaryota</taxon>
        <taxon>Sar</taxon>
        <taxon>Stramenopiles</taxon>
        <taxon>Ochrophyta</taxon>
        <taxon>Eustigmatophyceae</taxon>
        <taxon>Eustigmatales</taxon>
        <taxon>Monodopsidaceae</taxon>
        <taxon>Microchloropsis</taxon>
        <taxon>Microchloropsis salina</taxon>
    </lineage>
</organism>
<dbReference type="EMBL" id="SDOX01000036">
    <property type="protein sequence ID" value="TFJ83416.1"/>
    <property type="molecule type" value="Genomic_DNA"/>
</dbReference>
<name>A0A4D9CWU8_9STRA</name>
<evidence type="ECO:0000256" key="2">
    <source>
        <dbReference type="SAM" id="Phobius"/>
    </source>
</evidence>
<feature type="compositionally biased region" description="Polar residues" evidence="1">
    <location>
        <begin position="417"/>
        <end position="437"/>
    </location>
</feature>
<gene>
    <name evidence="3" type="ORF">NSK_005256</name>
</gene>